<dbReference type="InterPro" id="IPR035914">
    <property type="entry name" value="Sperma_CUB_dom_sf"/>
</dbReference>
<dbReference type="InterPro" id="IPR047589">
    <property type="entry name" value="DUF11_rpt"/>
</dbReference>
<feature type="signal peptide" evidence="3">
    <location>
        <begin position="1"/>
        <end position="21"/>
    </location>
</feature>
<dbReference type="PROSITE" id="PS50853">
    <property type="entry name" value="FN3"/>
    <property type="match status" value="2"/>
</dbReference>
<dbReference type="CDD" id="cd00041">
    <property type="entry name" value="CUB"/>
    <property type="match status" value="1"/>
</dbReference>
<reference evidence="5 6" key="1">
    <citation type="submission" date="2019-03" db="EMBL/GenBank/DDBJ databases">
        <title>Genomic Encyclopedia of Archaeal and Bacterial Type Strains, Phase II (KMG-II): from individual species to whole genera.</title>
        <authorList>
            <person name="Goeker M."/>
        </authorList>
    </citation>
    <scope>NUCLEOTIDE SEQUENCE [LARGE SCALE GENOMIC DNA]</scope>
    <source>
        <strain evidence="5 6">DSM 25687</strain>
    </source>
</reference>
<evidence type="ECO:0000313" key="6">
    <source>
        <dbReference type="Proteomes" id="UP000295260"/>
    </source>
</evidence>
<dbReference type="Gene3D" id="2.60.40.740">
    <property type="match status" value="1"/>
</dbReference>
<dbReference type="SMART" id="SM00060">
    <property type="entry name" value="FN3"/>
    <property type="match status" value="2"/>
</dbReference>
<dbReference type="OrthoDB" id="1283425at2"/>
<evidence type="ECO:0000313" key="5">
    <source>
        <dbReference type="EMBL" id="TDP58692.1"/>
    </source>
</evidence>
<accession>A0A4V3CS01</accession>
<dbReference type="Pfam" id="PF18962">
    <property type="entry name" value="Por_Secre_tail"/>
    <property type="match status" value="1"/>
</dbReference>
<keyword evidence="1 3" id="KW-0732">Signal</keyword>
<dbReference type="AlphaFoldDB" id="A0A4V3CS01"/>
<dbReference type="InterPro" id="IPR036116">
    <property type="entry name" value="FN3_sf"/>
</dbReference>
<dbReference type="InterPro" id="IPR011628">
    <property type="entry name" value="Cleaved_adhesin"/>
</dbReference>
<evidence type="ECO:0000259" key="4">
    <source>
        <dbReference type="PROSITE" id="PS50853"/>
    </source>
</evidence>
<dbReference type="SUPFAM" id="SSF49265">
    <property type="entry name" value="Fibronectin type III"/>
    <property type="match status" value="2"/>
</dbReference>
<dbReference type="Gene3D" id="2.60.40.10">
    <property type="entry name" value="Immunoglobulins"/>
    <property type="match status" value="2"/>
</dbReference>
<proteinExistence type="predicted"/>
<dbReference type="RefSeq" id="WP_133533190.1">
    <property type="nucleotide sequence ID" value="NZ_SNXR01000014.1"/>
</dbReference>
<comment type="caution">
    <text evidence="5">The sequence shown here is derived from an EMBL/GenBank/DDBJ whole genome shotgun (WGS) entry which is preliminary data.</text>
</comment>
<dbReference type="InterPro" id="IPR026444">
    <property type="entry name" value="Secre_tail"/>
</dbReference>
<evidence type="ECO:0000256" key="3">
    <source>
        <dbReference type="SAM" id="SignalP"/>
    </source>
</evidence>
<dbReference type="SUPFAM" id="SSF49854">
    <property type="entry name" value="Spermadhesin, CUB domain"/>
    <property type="match status" value="1"/>
</dbReference>
<protein>
    <submittedName>
        <fullName evidence="5">Putative repeat protein (TIGR01451 family)/predicted secreted protein (Por secretion system target)</fullName>
    </submittedName>
</protein>
<dbReference type="Pfam" id="PF23759">
    <property type="entry name" value="GBD_T9SS_assoc"/>
    <property type="match status" value="1"/>
</dbReference>
<organism evidence="5 6">
    <name type="scientific">Flavobacterium dankookense</name>
    <dbReference type="NCBI Taxonomy" id="706186"/>
    <lineage>
        <taxon>Bacteria</taxon>
        <taxon>Pseudomonadati</taxon>
        <taxon>Bacteroidota</taxon>
        <taxon>Flavobacteriia</taxon>
        <taxon>Flavobacteriales</taxon>
        <taxon>Flavobacteriaceae</taxon>
        <taxon>Flavobacterium</taxon>
    </lineage>
</organism>
<gene>
    <name evidence="5" type="ORF">BC748_1920</name>
</gene>
<name>A0A4V3CS01_9FLAO</name>
<feature type="domain" description="Fibronectin type-III" evidence="4">
    <location>
        <begin position="410"/>
        <end position="506"/>
    </location>
</feature>
<sequence length="1242" mass="134625">MKKIVNLVIILLIGIFNASYAQQCNSVFTDNGGAIANYSNDANITTTICPNNAGDFVTVTFTSFNTESTWDGLYVYDGNTITAPQIASTNGVGNGPLTMPGAFWGTAMPGPFTSTSPDGCLTFRFLSDGAFNEAGWFANVTCTPFPVCAKPNSLNVSNITATSALLNWNQLPNPDASVATNWEYLVLPCGVPQPMDTTIGVSTSSNPLLISDLEPNTCYDVYVRAVCNANEKSEWSAKISLRTLCLPLTFPYIETFNSNSATENCWTVVNLNNDNDAWDLNYTQNPFDGNQSAMMYTDGNGGDNNDWLISPQVALTGNQRLRFRYRVQSVAEPNEFRVMLSTTGSNPADFTETLIPLNSYNNIQYLERTINLSNYTGIANIAFHVRTGVLDGWRLYIDRIIIENIPTCFESANIAMTSNSTTSAEFSWTDNNNTPPQQWELLALPFGSDEPNYYLPVGTGSLVTTNPATISNLIPTTQYTLFIRAICSDTDRSAWTLGYNFSTEPPNDDCANAIIVPVNNSSSCAQITSGTINGSSASTNALPQVCVGTADDDVWFRFIATDNTHAIALQSVVGTTTNLNHAVYTGECTNLTPMYCSAANQFSSLATNLTVGQTYFIRIYSNSNVVQTVNFDICISTPSTCATAKSVCGVNVFANTTGVGSLGTIGCLNTSPNATFFNLKVSENGPINFLLTQSTSLNGNPNLDVDYVAWGPFTSQEIACNAISNGALPLTGLTTGCSYSPNNIETFTIANALAGEHYILLVTNYSDEPGFITISQTNVNEVGAGSIDCDGIRLNAFIDTNNNGTQETGEVNFPLGQFHYEVNNDGVVHNIISPTGRYTIFDTDATNNYSIDYSINADYTAMYSVSTSYSNVNIATGGLTTYNFPVTIIQNYDDIAVSIAPVNAPRAGSTYQNKITITNNGNQAIASGILSFTNDNNLTINNITPAGSSTNTNGFTYPFSNLLPFESISLIVTLQVPTIPNISIGQLLTNSANISFDDTVDENNSSSLTQAVIAAYDPNDKTESHGEKILFSSFNEGDYLDYTIRFENTGNIAALEVVVTDLLDEKLDESSLIMLSSSHNYTLDRVEKLLTWTFKDIQLPVSVPNSTIGKGYINFKIKLKPGFAVGDIIPNTANIYFDTNPAIVTNTYETEFVETLSTVEFNATTITLYPNPAKDNFIISNTGAESITQITIYEVSGKKVFGQTKSFETLTTINVSDFAKGIYLVELISENKTKLIKKLVIR</sequence>
<dbReference type="InterPro" id="IPR013783">
    <property type="entry name" value="Ig-like_fold"/>
</dbReference>
<dbReference type="InterPro" id="IPR003961">
    <property type="entry name" value="FN3_dom"/>
</dbReference>
<feature type="domain" description="Fibronectin type-III" evidence="4">
    <location>
        <begin position="150"/>
        <end position="246"/>
    </location>
</feature>
<dbReference type="NCBIfam" id="NF038128">
    <property type="entry name" value="choice_anch_J"/>
    <property type="match status" value="1"/>
</dbReference>
<dbReference type="Gene3D" id="2.60.120.200">
    <property type="match status" value="1"/>
</dbReference>
<dbReference type="InterPro" id="IPR056600">
    <property type="entry name" value="GBD_T9SS_assoc"/>
</dbReference>
<keyword evidence="6" id="KW-1185">Reference proteome</keyword>
<dbReference type="Pfam" id="PF24595">
    <property type="entry name" value="DUF7619"/>
    <property type="match status" value="1"/>
</dbReference>
<keyword evidence="2" id="KW-1015">Disulfide bond</keyword>
<dbReference type="CDD" id="cd00063">
    <property type="entry name" value="FN3"/>
    <property type="match status" value="1"/>
</dbReference>
<dbReference type="InterPro" id="IPR055353">
    <property type="entry name" value="DUF7619"/>
</dbReference>
<dbReference type="Gene3D" id="2.60.120.290">
    <property type="entry name" value="Spermadhesin, CUB domain"/>
    <property type="match status" value="1"/>
</dbReference>
<dbReference type="NCBIfam" id="TIGR04183">
    <property type="entry name" value="Por_Secre_tail"/>
    <property type="match status" value="1"/>
</dbReference>
<dbReference type="Pfam" id="PF00041">
    <property type="entry name" value="fn3"/>
    <property type="match status" value="1"/>
</dbReference>
<dbReference type="Pfam" id="PF07675">
    <property type="entry name" value="Cleaved_Adhesin"/>
    <property type="match status" value="1"/>
</dbReference>
<evidence type="ECO:0000256" key="2">
    <source>
        <dbReference type="ARBA" id="ARBA00023157"/>
    </source>
</evidence>
<dbReference type="NCBIfam" id="TIGR01451">
    <property type="entry name" value="B_ant_repeat"/>
    <property type="match status" value="1"/>
</dbReference>
<dbReference type="InterPro" id="IPR000859">
    <property type="entry name" value="CUB_dom"/>
</dbReference>
<feature type="chain" id="PRO_5020807241" evidence="3">
    <location>
        <begin position="22"/>
        <end position="1242"/>
    </location>
</feature>
<dbReference type="Proteomes" id="UP000295260">
    <property type="component" value="Unassembled WGS sequence"/>
</dbReference>
<evidence type="ECO:0000256" key="1">
    <source>
        <dbReference type="ARBA" id="ARBA00022729"/>
    </source>
</evidence>
<dbReference type="EMBL" id="SNXR01000014">
    <property type="protein sequence ID" value="TDP58692.1"/>
    <property type="molecule type" value="Genomic_DNA"/>
</dbReference>